<dbReference type="PANTHER" id="PTHR13847">
    <property type="entry name" value="SARCOSINE DEHYDROGENASE-RELATED"/>
    <property type="match status" value="1"/>
</dbReference>
<gene>
    <name evidence="3" type="ORF">GGP71_003201</name>
</gene>
<accession>A0A9X2PYG8</accession>
<organism evidence="3 4">
    <name type="scientific">Salinibacter ruber</name>
    <dbReference type="NCBI Taxonomy" id="146919"/>
    <lineage>
        <taxon>Bacteria</taxon>
        <taxon>Pseudomonadati</taxon>
        <taxon>Rhodothermota</taxon>
        <taxon>Rhodothermia</taxon>
        <taxon>Rhodothermales</taxon>
        <taxon>Salinibacteraceae</taxon>
        <taxon>Salinibacter</taxon>
    </lineage>
</organism>
<dbReference type="SUPFAM" id="SSF51905">
    <property type="entry name" value="FAD/NAD(P)-binding domain"/>
    <property type="match status" value="1"/>
</dbReference>
<protein>
    <submittedName>
        <fullName evidence="3">Glycine/D-amino acid oxidase-like deaminating enzyme</fullName>
    </submittedName>
</protein>
<evidence type="ECO:0000256" key="1">
    <source>
        <dbReference type="ARBA" id="ARBA00023002"/>
    </source>
</evidence>
<dbReference type="PANTHER" id="PTHR13847:SF287">
    <property type="entry name" value="FAD-DEPENDENT OXIDOREDUCTASE DOMAIN-CONTAINING PROTEIN 1"/>
    <property type="match status" value="1"/>
</dbReference>
<comment type="caution">
    <text evidence="3">The sequence shown here is derived from an EMBL/GenBank/DDBJ whole genome shotgun (WGS) entry which is preliminary data.</text>
</comment>
<dbReference type="InterPro" id="IPR006076">
    <property type="entry name" value="FAD-dep_OxRdtase"/>
</dbReference>
<evidence type="ECO:0000313" key="4">
    <source>
        <dbReference type="Proteomes" id="UP001155027"/>
    </source>
</evidence>
<dbReference type="EMBL" id="JANUAU010000015">
    <property type="protein sequence ID" value="MCS3679252.1"/>
    <property type="molecule type" value="Genomic_DNA"/>
</dbReference>
<dbReference type="Gene3D" id="3.30.9.10">
    <property type="entry name" value="D-Amino Acid Oxidase, subunit A, domain 2"/>
    <property type="match status" value="1"/>
</dbReference>
<evidence type="ECO:0000259" key="2">
    <source>
        <dbReference type="Pfam" id="PF01266"/>
    </source>
</evidence>
<dbReference type="Gene3D" id="3.50.50.60">
    <property type="entry name" value="FAD/NAD(P)-binding domain"/>
    <property type="match status" value="1"/>
</dbReference>
<dbReference type="InterPro" id="IPR036188">
    <property type="entry name" value="FAD/NAD-bd_sf"/>
</dbReference>
<sequence length="398" mass="42816">MRLSAMDETADIIIIGGGVMGTSTALHLAEQGVGEVLLLEKSSLGAGSSGKSGAILRQHYSHEVSVRMARTSLQFYENFQARYDREIGFCQPGMLFIANEAQREALERNVELQRSLGVDTQILDAAALRAAEPHARFADDALGAWEPEAAYVNPVKTVHGLAAAAQEAGATIRTGIGAAEVLRDGGAVRGVRTDGDTKIRADVVVNTAGPWAGQILDQLGLDYPLQVVRPEQAFFEPPADVEERPTMYADLLNGVYWKPEQSDWVRVGKLAFDDDEEVTNPDHYDEGVSNDFVSFAHSALTDRLPAFEHAVSWGGCGALYTVTPDSHPLVGAVPEVEGLYLASGFSGHGFKLAPAVGRGLTGLITETDPAPFDPDFLAVDRLRHDRPVTVPYSYSILG</sequence>
<evidence type="ECO:0000313" key="3">
    <source>
        <dbReference type="EMBL" id="MCS3679252.1"/>
    </source>
</evidence>
<proteinExistence type="predicted"/>
<dbReference type="Proteomes" id="UP001155027">
    <property type="component" value="Unassembled WGS sequence"/>
</dbReference>
<dbReference type="AlphaFoldDB" id="A0A9X2PYG8"/>
<dbReference type="GO" id="GO:0016491">
    <property type="term" value="F:oxidoreductase activity"/>
    <property type="evidence" value="ECO:0007669"/>
    <property type="project" value="UniProtKB-KW"/>
</dbReference>
<feature type="domain" description="FAD dependent oxidoreductase" evidence="2">
    <location>
        <begin position="11"/>
        <end position="361"/>
    </location>
</feature>
<keyword evidence="1" id="KW-0560">Oxidoreductase</keyword>
<dbReference type="GO" id="GO:0005737">
    <property type="term" value="C:cytoplasm"/>
    <property type="evidence" value="ECO:0007669"/>
    <property type="project" value="TreeGrafter"/>
</dbReference>
<name>A0A9X2PYG8_9BACT</name>
<dbReference type="Pfam" id="PF01266">
    <property type="entry name" value="DAO"/>
    <property type="match status" value="1"/>
</dbReference>
<reference evidence="3" key="1">
    <citation type="submission" date="2022-08" db="EMBL/GenBank/DDBJ databases">
        <title>Genomic Encyclopedia of Type Strains, Phase V (KMG-V): Genome sequencing to study the core and pangenomes of soil and plant-associated prokaryotes.</title>
        <authorList>
            <person name="Whitman W."/>
        </authorList>
    </citation>
    <scope>NUCLEOTIDE SEQUENCE</scope>
    <source>
        <strain evidence="3">0</strain>
    </source>
</reference>